<protein>
    <recommendedName>
        <fullName evidence="4">DUF4878 domain-containing protein</fullName>
    </recommendedName>
</protein>
<dbReference type="RefSeq" id="WP_342023601.1">
    <property type="nucleotide sequence ID" value="NZ_CP151657.1"/>
</dbReference>
<sequence>MQGTTSVIKAVATWLLALMVTVAAAVVVIFFVNAKIYGPEHQVTSYLAALQEGDGERALGLLAAKVPDANAALLDDEGLKGSTAGLEILEIGEPQDAGGNRVDVEVRYSFGDEEGTSTYRLERTDRQWLFFDHWSFVPSSLPTLTVTAAGQREATVNGVQVALPADTTTFAAFYPARVEVSYTSEYFAAAAQQGSVASPQDTVDLVLTTEATESLKKAVDDDVRAFLAGCTSAQDRLAPPGCPFFHFTDNRVELPIVWEITEFPEVKIRSVSGNWVLSPLNGKARLTATQTDLFSGAKSPLEVEKDFSFAAQLSVGSDDVSVTPLID</sequence>
<evidence type="ECO:0000313" key="3">
    <source>
        <dbReference type="Proteomes" id="UP001448858"/>
    </source>
</evidence>
<evidence type="ECO:0008006" key="4">
    <source>
        <dbReference type="Google" id="ProtNLM"/>
    </source>
</evidence>
<keyword evidence="1" id="KW-0812">Transmembrane</keyword>
<keyword evidence="1" id="KW-1133">Transmembrane helix</keyword>
<dbReference type="EMBL" id="CP151657">
    <property type="protein sequence ID" value="WZP15954.1"/>
    <property type="molecule type" value="Genomic_DNA"/>
</dbReference>
<organism evidence="2 3">
    <name type="scientific">Arthrobacter citreus</name>
    <dbReference type="NCBI Taxonomy" id="1670"/>
    <lineage>
        <taxon>Bacteria</taxon>
        <taxon>Bacillati</taxon>
        <taxon>Actinomycetota</taxon>
        <taxon>Actinomycetes</taxon>
        <taxon>Micrococcales</taxon>
        <taxon>Micrococcaceae</taxon>
        <taxon>Arthrobacter</taxon>
    </lineage>
</organism>
<dbReference type="Proteomes" id="UP001448858">
    <property type="component" value="Chromosome"/>
</dbReference>
<gene>
    <name evidence="2" type="ORF">AAE021_17715</name>
</gene>
<reference evidence="2 3" key="1">
    <citation type="submission" date="2024-04" db="EMBL/GenBank/DDBJ databases">
        <title>Arthrobacter sp. from Plains bison fecal sample.</title>
        <authorList>
            <person name="Ruzzini A."/>
        </authorList>
    </citation>
    <scope>NUCLEOTIDE SEQUENCE [LARGE SCALE GENOMIC DNA]</scope>
    <source>
        <strain evidence="2 3">EINP1</strain>
    </source>
</reference>
<keyword evidence="3" id="KW-1185">Reference proteome</keyword>
<accession>A0ABZ2ZYR2</accession>
<feature type="transmembrane region" description="Helical" evidence="1">
    <location>
        <begin position="12"/>
        <end position="32"/>
    </location>
</feature>
<evidence type="ECO:0000256" key="1">
    <source>
        <dbReference type="SAM" id="Phobius"/>
    </source>
</evidence>
<proteinExistence type="predicted"/>
<evidence type="ECO:0000313" key="2">
    <source>
        <dbReference type="EMBL" id="WZP15954.1"/>
    </source>
</evidence>
<keyword evidence="1" id="KW-0472">Membrane</keyword>
<name>A0ABZ2ZYR2_9MICC</name>